<accession>A0A2K1DVQ2</accession>
<protein>
    <submittedName>
        <fullName evidence="1">Uncharacterized protein</fullName>
    </submittedName>
</protein>
<proteinExistence type="predicted"/>
<evidence type="ECO:0000313" key="2">
    <source>
        <dbReference type="Proteomes" id="UP000236641"/>
    </source>
</evidence>
<evidence type="ECO:0000313" key="1">
    <source>
        <dbReference type="EMBL" id="PNQ72116.1"/>
    </source>
</evidence>
<organism evidence="1 2">
    <name type="scientific">Hanstruepera neustonica</name>
    <dbReference type="NCBI Taxonomy" id="1445657"/>
    <lineage>
        <taxon>Bacteria</taxon>
        <taxon>Pseudomonadati</taxon>
        <taxon>Bacteroidota</taxon>
        <taxon>Flavobacteriia</taxon>
        <taxon>Flavobacteriales</taxon>
        <taxon>Flavobacteriaceae</taxon>
        <taxon>Hanstruepera</taxon>
    </lineage>
</organism>
<dbReference type="RefSeq" id="WP_103053049.1">
    <property type="nucleotide sequence ID" value="NZ_POWF01000011.1"/>
</dbReference>
<reference evidence="1 2" key="1">
    <citation type="submission" date="2018-01" db="EMBL/GenBank/DDBJ databases">
        <title>The draft genome of Hanstruepera neustonica JCM19743.</title>
        <authorList>
            <person name="He R.-H."/>
            <person name="Du Z.-J."/>
        </authorList>
    </citation>
    <scope>NUCLEOTIDE SEQUENCE [LARGE SCALE GENOMIC DNA]</scope>
    <source>
        <strain evidence="1 2">JCM19743</strain>
    </source>
</reference>
<dbReference type="Proteomes" id="UP000236641">
    <property type="component" value="Unassembled WGS sequence"/>
</dbReference>
<name>A0A2K1DVQ2_9FLAO</name>
<dbReference type="AlphaFoldDB" id="A0A2K1DVQ2"/>
<comment type="caution">
    <text evidence="1">The sequence shown here is derived from an EMBL/GenBank/DDBJ whole genome shotgun (WGS) entry which is preliminary data.</text>
</comment>
<keyword evidence="2" id="KW-1185">Reference proteome</keyword>
<gene>
    <name evidence="1" type="ORF">C1T31_13510</name>
</gene>
<sequence length="67" mass="7955">MNRICIYTQDVIFLTGRSESYARDLLRDIRLLHKKERFQVVTITEFCDYLGLPYDTVYKSINGIHDP</sequence>
<dbReference type="OrthoDB" id="711499at2"/>
<dbReference type="EMBL" id="POWF01000011">
    <property type="protein sequence ID" value="PNQ72116.1"/>
    <property type="molecule type" value="Genomic_DNA"/>
</dbReference>